<evidence type="ECO:0000313" key="9">
    <source>
        <dbReference type="EMBL" id="BDP42463.1"/>
    </source>
</evidence>
<feature type="transmembrane region" description="Helical" evidence="7">
    <location>
        <begin position="107"/>
        <end position="128"/>
    </location>
</feature>
<evidence type="ECO:0000256" key="7">
    <source>
        <dbReference type="SAM" id="Phobius"/>
    </source>
</evidence>
<dbReference type="PROSITE" id="PS00216">
    <property type="entry name" value="SUGAR_TRANSPORT_1"/>
    <property type="match status" value="1"/>
</dbReference>
<dbReference type="RefSeq" id="WP_264775158.1">
    <property type="nucleotide sequence ID" value="NZ_AP026560.1"/>
</dbReference>
<dbReference type="Gene3D" id="1.20.1250.20">
    <property type="entry name" value="MFS general substrate transporter like domains"/>
    <property type="match status" value="1"/>
</dbReference>
<dbReference type="PANTHER" id="PTHR23504:SF15">
    <property type="entry name" value="MAJOR FACILITATOR SUPERFAMILY (MFS) PROFILE DOMAIN-CONTAINING PROTEIN"/>
    <property type="match status" value="1"/>
</dbReference>
<feature type="transmembrane region" description="Helical" evidence="7">
    <location>
        <begin position="47"/>
        <end position="70"/>
    </location>
</feature>
<feature type="transmembrane region" description="Helical" evidence="7">
    <location>
        <begin position="345"/>
        <end position="371"/>
    </location>
</feature>
<feature type="transmembrane region" description="Helical" evidence="7">
    <location>
        <begin position="224"/>
        <end position="245"/>
    </location>
</feature>
<keyword evidence="3" id="KW-0813">Transport</keyword>
<dbReference type="InterPro" id="IPR036259">
    <property type="entry name" value="MFS_trans_sf"/>
</dbReference>
<accession>A0ABM8AF83</accession>
<evidence type="ECO:0000256" key="5">
    <source>
        <dbReference type="ARBA" id="ARBA00022989"/>
    </source>
</evidence>
<dbReference type="CDD" id="cd17388">
    <property type="entry name" value="MFS_TetA"/>
    <property type="match status" value="1"/>
</dbReference>
<dbReference type="PROSITE" id="PS50850">
    <property type="entry name" value="MFS"/>
    <property type="match status" value="1"/>
</dbReference>
<feature type="transmembrane region" description="Helical" evidence="7">
    <location>
        <begin position="12"/>
        <end position="35"/>
    </location>
</feature>
<dbReference type="InterPro" id="IPR020846">
    <property type="entry name" value="MFS_dom"/>
</dbReference>
<keyword evidence="10" id="KW-1185">Reference proteome</keyword>
<dbReference type="PRINTS" id="PR01035">
    <property type="entry name" value="TCRTETA"/>
</dbReference>
<dbReference type="InterPro" id="IPR011701">
    <property type="entry name" value="MFS"/>
</dbReference>
<organism evidence="9 10">
    <name type="scientific">Deinococcus aetherius</name>
    <dbReference type="NCBI Taxonomy" id="200252"/>
    <lineage>
        <taxon>Bacteria</taxon>
        <taxon>Thermotogati</taxon>
        <taxon>Deinococcota</taxon>
        <taxon>Deinococci</taxon>
        <taxon>Deinococcales</taxon>
        <taxon>Deinococcaceae</taxon>
        <taxon>Deinococcus</taxon>
    </lineage>
</organism>
<sequence length="417" mass="43085">MRAPPASRRPAALVFILLTVLLDVMGLGLIIPVFPPLVTELAGSPTAGAQFVGLFTAVYALMQFVFAPILGALSDRYGRRPVLLASLTGMGLDYLLLTVAPNLWWLLLGRIIAGMTGASITVANAYLADVTPPENRARSFGLLGATFGVGFILGPALGGVLGDISLRLPFLVAAGLALLNALYGFFVLPESLSPENRGARPGQGVLNPLAPLGALGRYPLVRNLAAAFIFIGLAQQAIFSTWVLFTERVLGWSPAQNGVALAVVGLLGAIVQAGLVGTAMRVLGERGAIITGLLLGVVQYVLLGAARTDATLYASIVVGALAGIAGPAIQGLISRTVDPTEQGRVQGALTSVNSLVGIVGPLIAASVFAYFTRPGNTFNEPGAAFYLSAVFSLLGTLVAGVVLRRAGKNPAPVRLQE</sequence>
<proteinExistence type="inferred from homology"/>
<feature type="transmembrane region" description="Helical" evidence="7">
    <location>
        <begin position="140"/>
        <end position="162"/>
    </location>
</feature>
<gene>
    <name evidence="9" type="ORF">DAETH_24320</name>
</gene>
<feature type="transmembrane region" description="Helical" evidence="7">
    <location>
        <begin position="82"/>
        <end position="101"/>
    </location>
</feature>
<dbReference type="SUPFAM" id="SSF103473">
    <property type="entry name" value="MFS general substrate transporter"/>
    <property type="match status" value="1"/>
</dbReference>
<reference evidence="9" key="1">
    <citation type="submission" date="2022-07" db="EMBL/GenBank/DDBJ databases">
        <title>Complete Genome Sequence of the Radioresistant Bacterium Deinococcus aetherius ST0316, Isolated from the Air Dust collected in Lower Stratosphere above Japan.</title>
        <authorList>
            <person name="Satoh K."/>
            <person name="Hagiwara K."/>
            <person name="Katsumata K."/>
            <person name="Kubo A."/>
            <person name="Yokobori S."/>
            <person name="Yamagishi A."/>
            <person name="Oono Y."/>
            <person name="Narumi I."/>
        </authorList>
    </citation>
    <scope>NUCLEOTIDE SEQUENCE</scope>
    <source>
        <strain evidence="9">ST0316</strain>
    </source>
</reference>
<evidence type="ECO:0000313" key="10">
    <source>
        <dbReference type="Proteomes" id="UP001064971"/>
    </source>
</evidence>
<evidence type="ECO:0000256" key="6">
    <source>
        <dbReference type="ARBA" id="ARBA00023136"/>
    </source>
</evidence>
<comment type="similarity">
    <text evidence="2">Belongs to the major facilitator superfamily. TCR/Tet family.</text>
</comment>
<feature type="transmembrane region" description="Helical" evidence="7">
    <location>
        <begin position="288"/>
        <end position="306"/>
    </location>
</feature>
<feature type="transmembrane region" description="Helical" evidence="7">
    <location>
        <begin position="168"/>
        <end position="188"/>
    </location>
</feature>
<evidence type="ECO:0000256" key="4">
    <source>
        <dbReference type="ARBA" id="ARBA00022692"/>
    </source>
</evidence>
<keyword evidence="5 7" id="KW-1133">Transmembrane helix</keyword>
<evidence type="ECO:0000256" key="2">
    <source>
        <dbReference type="ARBA" id="ARBA00007520"/>
    </source>
</evidence>
<dbReference type="InterPro" id="IPR005829">
    <property type="entry name" value="Sugar_transporter_CS"/>
</dbReference>
<evidence type="ECO:0000259" key="8">
    <source>
        <dbReference type="PROSITE" id="PS50850"/>
    </source>
</evidence>
<dbReference type="Pfam" id="PF07690">
    <property type="entry name" value="MFS_1"/>
    <property type="match status" value="1"/>
</dbReference>
<evidence type="ECO:0000256" key="1">
    <source>
        <dbReference type="ARBA" id="ARBA00004141"/>
    </source>
</evidence>
<feature type="domain" description="Major facilitator superfamily (MFS) profile" evidence="8">
    <location>
        <begin position="12"/>
        <end position="407"/>
    </location>
</feature>
<feature type="transmembrane region" description="Helical" evidence="7">
    <location>
        <begin position="257"/>
        <end position="276"/>
    </location>
</feature>
<evidence type="ECO:0000256" key="3">
    <source>
        <dbReference type="ARBA" id="ARBA00022448"/>
    </source>
</evidence>
<keyword evidence="4 7" id="KW-0812">Transmembrane</keyword>
<feature type="transmembrane region" description="Helical" evidence="7">
    <location>
        <begin position="383"/>
        <end position="403"/>
    </location>
</feature>
<keyword evidence="6 7" id="KW-0472">Membrane</keyword>
<name>A0ABM8AF83_9DEIO</name>
<feature type="transmembrane region" description="Helical" evidence="7">
    <location>
        <begin position="312"/>
        <end position="333"/>
    </location>
</feature>
<dbReference type="Proteomes" id="UP001064971">
    <property type="component" value="Chromosome"/>
</dbReference>
<protein>
    <submittedName>
        <fullName evidence="9">Tetracycline resistance MFS efflux pump</fullName>
    </submittedName>
</protein>
<dbReference type="PANTHER" id="PTHR23504">
    <property type="entry name" value="MAJOR FACILITATOR SUPERFAMILY DOMAIN-CONTAINING PROTEIN 10"/>
    <property type="match status" value="1"/>
</dbReference>
<comment type="subcellular location">
    <subcellularLocation>
        <location evidence="1">Membrane</location>
        <topology evidence="1">Multi-pass membrane protein</topology>
    </subcellularLocation>
</comment>
<dbReference type="EMBL" id="AP026560">
    <property type="protein sequence ID" value="BDP42463.1"/>
    <property type="molecule type" value="Genomic_DNA"/>
</dbReference>
<dbReference type="InterPro" id="IPR001958">
    <property type="entry name" value="Tet-R_TetA/multi-R_MdtG-like"/>
</dbReference>